<feature type="compositionally biased region" description="Basic and acidic residues" evidence="1">
    <location>
        <begin position="57"/>
        <end position="75"/>
    </location>
</feature>
<gene>
    <name evidence="2" type="ORF">M419DRAFT_126627</name>
</gene>
<evidence type="ECO:0000313" key="3">
    <source>
        <dbReference type="Proteomes" id="UP000024376"/>
    </source>
</evidence>
<proteinExistence type="predicted"/>
<dbReference type="AlphaFoldDB" id="A0A024SMD4"/>
<organism evidence="2 3">
    <name type="scientific">Hypocrea jecorina (strain ATCC 56765 / BCRC 32924 / NRRL 11460 / Rut C-30)</name>
    <name type="common">Trichoderma reesei</name>
    <dbReference type="NCBI Taxonomy" id="1344414"/>
    <lineage>
        <taxon>Eukaryota</taxon>
        <taxon>Fungi</taxon>
        <taxon>Dikarya</taxon>
        <taxon>Ascomycota</taxon>
        <taxon>Pezizomycotina</taxon>
        <taxon>Sordariomycetes</taxon>
        <taxon>Hypocreomycetidae</taxon>
        <taxon>Hypocreales</taxon>
        <taxon>Hypocreaceae</taxon>
        <taxon>Trichoderma</taxon>
    </lineage>
</organism>
<name>A0A024SMD4_HYPJR</name>
<dbReference type="HOGENOM" id="CLU_953342_0_0_1"/>
<dbReference type="EMBL" id="KI911139">
    <property type="protein sequence ID" value="ETS07198.1"/>
    <property type="molecule type" value="Genomic_DNA"/>
</dbReference>
<dbReference type="Proteomes" id="UP000024376">
    <property type="component" value="Unassembled WGS sequence"/>
</dbReference>
<evidence type="ECO:0000256" key="1">
    <source>
        <dbReference type="SAM" id="MobiDB-lite"/>
    </source>
</evidence>
<accession>A0A024SMD4</accession>
<feature type="compositionally biased region" description="Polar residues" evidence="1">
    <location>
        <begin position="25"/>
        <end position="34"/>
    </location>
</feature>
<reference evidence="3" key="1">
    <citation type="journal article" date="2013" name="Ind. Biotechnol.">
        <title>Comparative genomics analysis of Trichoderma reesei strains.</title>
        <authorList>
            <person name="Koike H."/>
            <person name="Aerts A."/>
            <person name="LaButti K."/>
            <person name="Grigoriev I.V."/>
            <person name="Baker S.E."/>
        </authorList>
    </citation>
    <scope>NUCLEOTIDE SEQUENCE [LARGE SCALE GENOMIC DNA]</scope>
    <source>
        <strain evidence="3">ATCC 56765 / BCRC 32924 / NRRL 11460 / Rut C-30</strain>
    </source>
</reference>
<evidence type="ECO:0000313" key="2">
    <source>
        <dbReference type="EMBL" id="ETS07198.1"/>
    </source>
</evidence>
<feature type="region of interest" description="Disordered" evidence="1">
    <location>
        <begin position="25"/>
        <end position="84"/>
    </location>
</feature>
<dbReference type="KEGG" id="trr:M419DRAFT_126627"/>
<sequence>MYLSCLQRPSLGAIGSRIHRLVASSTQEARQPSSSLPPWPVSGQRAASDALTGQRWGVRDGHHEGKGRRATDAKDKKRQLHMTGQQKRNRCAIWLEPGFRTNLPSKPVSRSPSRRCLSSIHGAWDCAIWEAGDGCLSSLLPHLTFRSMAANDKMNLPAQTTLNATLADVPPRYEPSGMVVLTSVWSRRHHEARRTHGRLCSSEPQPTTRPCLQVRRHAASAPTHPIMHPYAQSRALTQACVKMHAMAGTVLCTSSRLQPPTSPRHRLAGHARTGITRSYNTAQSADQWVLER</sequence>
<protein>
    <submittedName>
        <fullName evidence="2">Uncharacterized protein</fullName>
    </submittedName>
</protein>